<evidence type="ECO:0000256" key="1">
    <source>
        <dbReference type="ARBA" id="ARBA00009884"/>
    </source>
</evidence>
<evidence type="ECO:0000313" key="3">
    <source>
        <dbReference type="EMBL" id="CAF4408620.1"/>
    </source>
</evidence>
<dbReference type="EMBL" id="CAJNOK010050439">
    <property type="protein sequence ID" value="CAF1600224.1"/>
    <property type="molecule type" value="Genomic_DNA"/>
</dbReference>
<evidence type="ECO:0000313" key="4">
    <source>
        <dbReference type="Proteomes" id="UP000682733"/>
    </source>
</evidence>
<dbReference type="Gene3D" id="3.40.50.2060">
    <property type="match status" value="1"/>
</dbReference>
<gene>
    <name evidence="2" type="ORF">OVA965_LOCUS42048</name>
    <name evidence="3" type="ORF">TMI583_LOCUS43855</name>
</gene>
<dbReference type="InterPro" id="IPR036045">
    <property type="entry name" value="Sec1-like_sf"/>
</dbReference>
<dbReference type="InterPro" id="IPR043154">
    <property type="entry name" value="Sec-1-like_dom1"/>
</dbReference>
<dbReference type="Gene3D" id="3.40.50.1910">
    <property type="match status" value="1"/>
</dbReference>
<evidence type="ECO:0008006" key="5">
    <source>
        <dbReference type="Google" id="ProtNLM"/>
    </source>
</evidence>
<sequence length="201" mass="23021">MIDDCGPTMKGLVMDKETAAIVSMVYAQSEILQKEVFLFERIDIPGQKSLKHLSCICFVRPTEENIQALARELRDPKYGSYFIYFTNFIEMSDVKALAEADEFECVRVIKEYYGDYLAVNPHLFSLNTPICCKTNYEWNDIVLRRCIQGLVSLLLSLRKKSASIRYQKSSNMAKILADKLTNTLQRQAEFNISSNTNDATQ</sequence>
<dbReference type="GO" id="GO:0016192">
    <property type="term" value="P:vesicle-mediated transport"/>
    <property type="evidence" value="ECO:0007669"/>
    <property type="project" value="InterPro"/>
</dbReference>
<accession>A0A8S2VNL6</accession>
<dbReference type="InterPro" id="IPR027482">
    <property type="entry name" value="Sec1-like_dom2"/>
</dbReference>
<proteinExistence type="inferred from homology"/>
<organism evidence="3 4">
    <name type="scientific">Didymodactylos carnosus</name>
    <dbReference type="NCBI Taxonomy" id="1234261"/>
    <lineage>
        <taxon>Eukaryota</taxon>
        <taxon>Metazoa</taxon>
        <taxon>Spiralia</taxon>
        <taxon>Gnathifera</taxon>
        <taxon>Rotifera</taxon>
        <taxon>Eurotatoria</taxon>
        <taxon>Bdelloidea</taxon>
        <taxon>Philodinida</taxon>
        <taxon>Philodinidae</taxon>
        <taxon>Didymodactylos</taxon>
    </lineage>
</organism>
<protein>
    <recommendedName>
        <fullName evidence="5">Vacuolar protein sorting-associated protein 45</fullName>
    </recommendedName>
</protein>
<dbReference type="Proteomes" id="UP000682733">
    <property type="component" value="Unassembled WGS sequence"/>
</dbReference>
<evidence type="ECO:0000313" key="2">
    <source>
        <dbReference type="EMBL" id="CAF1600224.1"/>
    </source>
</evidence>
<comment type="similarity">
    <text evidence="1">Belongs to the STXBP/unc-18/SEC1 family.</text>
</comment>
<dbReference type="AlphaFoldDB" id="A0A8S2VNL6"/>
<dbReference type="InterPro" id="IPR001619">
    <property type="entry name" value="Sec1-like"/>
</dbReference>
<dbReference type="EMBL" id="CAJOBA010074209">
    <property type="protein sequence ID" value="CAF4408620.1"/>
    <property type="molecule type" value="Genomic_DNA"/>
</dbReference>
<dbReference type="SUPFAM" id="SSF56815">
    <property type="entry name" value="Sec1/munc18-like (SM) proteins"/>
    <property type="match status" value="1"/>
</dbReference>
<dbReference type="PANTHER" id="PTHR11679">
    <property type="entry name" value="VESICLE PROTEIN SORTING-ASSOCIATED"/>
    <property type="match status" value="1"/>
</dbReference>
<reference evidence="3" key="1">
    <citation type="submission" date="2021-02" db="EMBL/GenBank/DDBJ databases">
        <authorList>
            <person name="Nowell W R."/>
        </authorList>
    </citation>
    <scope>NUCLEOTIDE SEQUENCE</scope>
</reference>
<comment type="caution">
    <text evidence="3">The sequence shown here is derived from an EMBL/GenBank/DDBJ whole genome shotgun (WGS) entry which is preliminary data.</text>
</comment>
<name>A0A8S2VNL6_9BILA</name>
<feature type="non-terminal residue" evidence="3">
    <location>
        <position position="1"/>
    </location>
</feature>
<dbReference type="Proteomes" id="UP000677228">
    <property type="component" value="Unassembled WGS sequence"/>
</dbReference>
<dbReference type="Pfam" id="PF00995">
    <property type="entry name" value="Sec1"/>
    <property type="match status" value="1"/>
</dbReference>